<accession>T1ETH7</accession>
<feature type="region of interest" description="Disordered" evidence="1">
    <location>
        <begin position="20"/>
        <end position="42"/>
    </location>
</feature>
<dbReference type="EMBL" id="AMQM01001256">
    <property type="status" value="NOT_ANNOTATED_CDS"/>
    <property type="molecule type" value="Genomic_DNA"/>
</dbReference>
<proteinExistence type="predicted"/>
<dbReference type="InParanoid" id="T1ETH7"/>
<dbReference type="AlphaFoldDB" id="T1ETH7"/>
<reference evidence="3" key="3">
    <citation type="submission" date="2015-06" db="UniProtKB">
        <authorList>
            <consortium name="EnsemblMetazoa"/>
        </authorList>
    </citation>
    <scope>IDENTIFICATION</scope>
</reference>
<evidence type="ECO:0000313" key="3">
    <source>
        <dbReference type="EnsemblMetazoa" id="HelroP162983"/>
    </source>
</evidence>
<dbReference type="KEGG" id="hro:HELRODRAFT_162983"/>
<dbReference type="PANTHER" id="PTHR45823:SF1">
    <property type="entry name" value="T-SNARE COILED-COIL HOMOLOGY DOMAIN-CONTAINING PROTEIN"/>
    <property type="match status" value="1"/>
</dbReference>
<reference evidence="4" key="1">
    <citation type="submission" date="2012-12" db="EMBL/GenBank/DDBJ databases">
        <authorList>
            <person name="Hellsten U."/>
            <person name="Grimwood J."/>
            <person name="Chapman J.A."/>
            <person name="Shapiro H."/>
            <person name="Aerts A."/>
            <person name="Otillar R.P."/>
            <person name="Terry A.Y."/>
            <person name="Boore J.L."/>
            <person name="Simakov O."/>
            <person name="Marletaz F."/>
            <person name="Cho S.-J."/>
            <person name="Edsinger-Gonzales E."/>
            <person name="Havlak P."/>
            <person name="Kuo D.-H."/>
            <person name="Larsson T."/>
            <person name="Lv J."/>
            <person name="Arendt D."/>
            <person name="Savage R."/>
            <person name="Osoegawa K."/>
            <person name="de Jong P."/>
            <person name="Lindberg D.R."/>
            <person name="Seaver E.C."/>
            <person name="Weisblat D.A."/>
            <person name="Putnam N.H."/>
            <person name="Grigoriev I.V."/>
            <person name="Rokhsar D.S."/>
        </authorList>
    </citation>
    <scope>NUCLEOTIDE SEQUENCE</scope>
</reference>
<evidence type="ECO:0000313" key="2">
    <source>
        <dbReference type="EMBL" id="ESN99435.1"/>
    </source>
</evidence>
<protein>
    <submittedName>
        <fullName evidence="2 3">Uncharacterized protein</fullName>
    </submittedName>
</protein>
<sequence>MPALDELNTTYLKIGTKTTKPRLKRSKGSFDEPPKRRFNKQRVSSQTQFEAIALSYMWSARERATALVIALRGSALVVLQFIPAKDRDNFEFLTDAQDRRYGN</sequence>
<evidence type="ECO:0000256" key="1">
    <source>
        <dbReference type="SAM" id="MobiDB-lite"/>
    </source>
</evidence>
<gene>
    <name evidence="3" type="primary">20199877</name>
    <name evidence="2" type="ORF">HELRODRAFT_162983</name>
</gene>
<dbReference type="GeneID" id="20199877"/>
<dbReference type="PANTHER" id="PTHR45823">
    <property type="entry name" value="T-SNARE COILED-COIL HOMOLOGY DOMAIN-CONTAINING PROTEIN"/>
    <property type="match status" value="1"/>
</dbReference>
<dbReference type="Proteomes" id="UP000015101">
    <property type="component" value="Unassembled WGS sequence"/>
</dbReference>
<name>T1ETH7_HELRO</name>
<dbReference type="EMBL" id="KB097143">
    <property type="protein sequence ID" value="ESN99435.1"/>
    <property type="molecule type" value="Genomic_DNA"/>
</dbReference>
<organism evidence="3 4">
    <name type="scientific">Helobdella robusta</name>
    <name type="common">Californian leech</name>
    <dbReference type="NCBI Taxonomy" id="6412"/>
    <lineage>
        <taxon>Eukaryota</taxon>
        <taxon>Metazoa</taxon>
        <taxon>Spiralia</taxon>
        <taxon>Lophotrochozoa</taxon>
        <taxon>Annelida</taxon>
        <taxon>Clitellata</taxon>
        <taxon>Hirudinea</taxon>
        <taxon>Rhynchobdellida</taxon>
        <taxon>Glossiphoniidae</taxon>
        <taxon>Helobdella</taxon>
    </lineage>
</organism>
<evidence type="ECO:0000313" key="4">
    <source>
        <dbReference type="Proteomes" id="UP000015101"/>
    </source>
</evidence>
<dbReference type="HOGENOM" id="CLU_2266617_0_0_1"/>
<keyword evidence="4" id="KW-1185">Reference proteome</keyword>
<dbReference type="CTD" id="20199877"/>
<dbReference type="EnsemblMetazoa" id="HelroT162983">
    <property type="protein sequence ID" value="HelroP162983"/>
    <property type="gene ID" value="HelroG162983"/>
</dbReference>
<dbReference type="RefSeq" id="XP_009023274.1">
    <property type="nucleotide sequence ID" value="XM_009025026.1"/>
</dbReference>
<reference evidence="2 4" key="2">
    <citation type="journal article" date="2013" name="Nature">
        <title>Insights into bilaterian evolution from three spiralian genomes.</title>
        <authorList>
            <person name="Simakov O."/>
            <person name="Marletaz F."/>
            <person name="Cho S.J."/>
            <person name="Edsinger-Gonzales E."/>
            <person name="Havlak P."/>
            <person name="Hellsten U."/>
            <person name="Kuo D.H."/>
            <person name="Larsson T."/>
            <person name="Lv J."/>
            <person name="Arendt D."/>
            <person name="Savage R."/>
            <person name="Osoegawa K."/>
            <person name="de Jong P."/>
            <person name="Grimwood J."/>
            <person name="Chapman J.A."/>
            <person name="Shapiro H."/>
            <person name="Aerts A."/>
            <person name="Otillar R.P."/>
            <person name="Terry A.Y."/>
            <person name="Boore J.L."/>
            <person name="Grigoriev I.V."/>
            <person name="Lindberg D.R."/>
            <person name="Seaver E.C."/>
            <person name="Weisblat D.A."/>
            <person name="Putnam N.H."/>
            <person name="Rokhsar D.S."/>
        </authorList>
    </citation>
    <scope>NUCLEOTIDE SEQUENCE</scope>
</reference>
<dbReference type="OrthoDB" id="8066225at2759"/>